<keyword evidence="2" id="KW-1185">Reference proteome</keyword>
<evidence type="ECO:0000313" key="2">
    <source>
        <dbReference type="Proteomes" id="UP000006873"/>
    </source>
</evidence>
<dbReference type="HOGENOM" id="CLU_3168209_0_0_9"/>
<protein>
    <submittedName>
        <fullName evidence="1">Uncharacterized protein</fullName>
    </submittedName>
</protein>
<evidence type="ECO:0000313" key="1">
    <source>
        <dbReference type="EMBL" id="ADO36021.1"/>
    </source>
</evidence>
<dbReference type="EMBL" id="CP002273">
    <property type="protein sequence ID" value="ADO36021.1"/>
    <property type="molecule type" value="Genomic_DNA"/>
</dbReference>
<gene>
    <name evidence="1" type="ordered locus">ELI_1033</name>
</gene>
<sequence>MVNLLYLSFTFYYSPNDLKIKLKKPKLQKQAHAALARTCLTYFTFKF</sequence>
<organism evidence="1 2">
    <name type="scientific">Eubacterium callanderi</name>
    <dbReference type="NCBI Taxonomy" id="53442"/>
    <lineage>
        <taxon>Bacteria</taxon>
        <taxon>Bacillati</taxon>
        <taxon>Bacillota</taxon>
        <taxon>Clostridia</taxon>
        <taxon>Eubacteriales</taxon>
        <taxon>Eubacteriaceae</taxon>
        <taxon>Eubacterium</taxon>
    </lineage>
</organism>
<dbReference type="Proteomes" id="UP000006873">
    <property type="component" value="Chromosome"/>
</dbReference>
<name>E3GKL4_9FIRM</name>
<proteinExistence type="predicted"/>
<reference evidence="1 2" key="2">
    <citation type="journal article" date="2011" name="J. Bacteriol.">
        <title>Complete genome sequence of a carbon monoxide-utilizing acetogen, Eubacterium limosum KIST612.</title>
        <authorList>
            <person name="Roh H."/>
            <person name="Ko H.J."/>
            <person name="Kim D."/>
            <person name="Choi D.G."/>
            <person name="Park S."/>
            <person name="Kim S."/>
            <person name="Chang I.S."/>
            <person name="Choi I.G."/>
        </authorList>
    </citation>
    <scope>NUCLEOTIDE SEQUENCE [LARGE SCALE GENOMIC DNA]</scope>
    <source>
        <strain evidence="1 2">KIST612</strain>
    </source>
</reference>
<reference key="1">
    <citation type="submission" date="2010-09" db="EMBL/GenBank/DDBJ databases">
        <authorList>
            <person name="Roh H."/>
            <person name="Ko H.-J."/>
            <person name="Kim D."/>
            <person name="Choi D.G."/>
            <person name="Park S."/>
            <person name="Kim S."/>
            <person name="Kim K.H."/>
            <person name="Chang I.S."/>
            <person name="Choi I.-G."/>
        </authorList>
    </citation>
    <scope>NUCLEOTIDE SEQUENCE</scope>
    <source>
        <strain>KIST612</strain>
    </source>
</reference>
<accession>E3GKL4</accession>
<dbReference type="KEGG" id="elm:ELI_1033"/>
<dbReference type="AlphaFoldDB" id="E3GKL4"/>